<proteinExistence type="predicted"/>
<dbReference type="PANTHER" id="PTHR46148">
    <property type="entry name" value="CHROMO DOMAIN-CONTAINING PROTEIN"/>
    <property type="match status" value="1"/>
</dbReference>
<evidence type="ECO:0000313" key="3">
    <source>
        <dbReference type="Proteomes" id="UP000075243"/>
    </source>
</evidence>
<keyword evidence="3" id="KW-1185">Reference proteome</keyword>
<sequence length="128" mass="15036">MSDRQFKIEDFVYVKFHPYRQLSVAFSGNAKLSLKYFGPFWVMDCIGTKSYKLDLPAHNKVHNVFHVSQLKKHVGNLITVIDLPYQQEDVFVEKDLEAILDRMVVRRKGMLVTKVFVKWKHHLPEDAT</sequence>
<accession>A0A151S751</accession>
<evidence type="ECO:0000259" key="1">
    <source>
        <dbReference type="Pfam" id="PF24626"/>
    </source>
</evidence>
<evidence type="ECO:0000313" key="2">
    <source>
        <dbReference type="EMBL" id="KYP50640.1"/>
    </source>
</evidence>
<protein>
    <recommendedName>
        <fullName evidence="1">Tf2-1-like SH3-like domain-containing protein</fullName>
    </recommendedName>
</protein>
<organism evidence="2 3">
    <name type="scientific">Cajanus cajan</name>
    <name type="common">Pigeon pea</name>
    <name type="synonym">Cajanus indicus</name>
    <dbReference type="NCBI Taxonomy" id="3821"/>
    <lineage>
        <taxon>Eukaryota</taxon>
        <taxon>Viridiplantae</taxon>
        <taxon>Streptophyta</taxon>
        <taxon>Embryophyta</taxon>
        <taxon>Tracheophyta</taxon>
        <taxon>Spermatophyta</taxon>
        <taxon>Magnoliopsida</taxon>
        <taxon>eudicotyledons</taxon>
        <taxon>Gunneridae</taxon>
        <taxon>Pentapetalae</taxon>
        <taxon>rosids</taxon>
        <taxon>fabids</taxon>
        <taxon>Fabales</taxon>
        <taxon>Fabaceae</taxon>
        <taxon>Papilionoideae</taxon>
        <taxon>50 kb inversion clade</taxon>
        <taxon>NPAAA clade</taxon>
        <taxon>indigoferoid/millettioid clade</taxon>
        <taxon>Phaseoleae</taxon>
        <taxon>Cajanus</taxon>
    </lineage>
</organism>
<reference evidence="2" key="1">
    <citation type="journal article" date="2012" name="Nat. Biotechnol.">
        <title>Draft genome sequence of pigeonpea (Cajanus cajan), an orphan legume crop of resource-poor farmers.</title>
        <authorList>
            <person name="Varshney R.K."/>
            <person name="Chen W."/>
            <person name="Li Y."/>
            <person name="Bharti A.K."/>
            <person name="Saxena R.K."/>
            <person name="Schlueter J.A."/>
            <person name="Donoghue M.T."/>
            <person name="Azam S."/>
            <person name="Fan G."/>
            <person name="Whaley A.M."/>
            <person name="Farmer A.D."/>
            <person name="Sheridan J."/>
            <person name="Iwata A."/>
            <person name="Tuteja R."/>
            <person name="Penmetsa R.V."/>
            <person name="Wu W."/>
            <person name="Upadhyaya H.D."/>
            <person name="Yang S.P."/>
            <person name="Shah T."/>
            <person name="Saxena K.B."/>
            <person name="Michael T."/>
            <person name="McCombie W.R."/>
            <person name="Yang B."/>
            <person name="Zhang G."/>
            <person name="Yang H."/>
            <person name="Wang J."/>
            <person name="Spillane C."/>
            <person name="Cook D.R."/>
            <person name="May G.D."/>
            <person name="Xu X."/>
            <person name="Jackson S.A."/>
        </authorList>
    </citation>
    <scope>NUCLEOTIDE SEQUENCE [LARGE SCALE GENOMIC DNA]</scope>
</reference>
<dbReference type="EMBL" id="KQ483451">
    <property type="protein sequence ID" value="KYP50640.1"/>
    <property type="molecule type" value="Genomic_DNA"/>
</dbReference>
<feature type="domain" description="Tf2-1-like SH3-like" evidence="1">
    <location>
        <begin position="10"/>
        <end position="73"/>
    </location>
</feature>
<dbReference type="Pfam" id="PF24626">
    <property type="entry name" value="SH3_Tf2-1"/>
    <property type="match status" value="1"/>
</dbReference>
<dbReference type="AlphaFoldDB" id="A0A151S751"/>
<dbReference type="Gramene" id="C.cajan_26066.t">
    <property type="protein sequence ID" value="C.cajan_26066.t.cds1"/>
    <property type="gene ID" value="C.cajan_26066"/>
</dbReference>
<dbReference type="PANTHER" id="PTHR46148:SF52">
    <property type="entry name" value="OS04G0603800 PROTEIN"/>
    <property type="match status" value="1"/>
</dbReference>
<gene>
    <name evidence="2" type="ORF">KK1_027577</name>
</gene>
<dbReference type="InterPro" id="IPR056924">
    <property type="entry name" value="SH3_Tf2-1"/>
</dbReference>
<name>A0A151S751_CAJCA</name>
<dbReference type="Proteomes" id="UP000075243">
    <property type="component" value="Unassembled WGS sequence"/>
</dbReference>